<name>A0A067KJG4_JATCU</name>
<reference evidence="2 3" key="1">
    <citation type="journal article" date="2014" name="PLoS ONE">
        <title>Global Analysis of Gene Expression Profiles in Physic Nut (Jatropha curcas L.) Seedlings Exposed to Salt Stress.</title>
        <authorList>
            <person name="Zhang L."/>
            <person name="Zhang C."/>
            <person name="Wu P."/>
            <person name="Chen Y."/>
            <person name="Li M."/>
            <person name="Jiang H."/>
            <person name="Wu G."/>
        </authorList>
    </citation>
    <scope>NUCLEOTIDE SEQUENCE [LARGE SCALE GENOMIC DNA]</scope>
    <source>
        <strain evidence="3">cv. GZQX0401</strain>
        <tissue evidence="2">Young leaves</tissue>
    </source>
</reference>
<dbReference type="Proteomes" id="UP000027138">
    <property type="component" value="Unassembled WGS sequence"/>
</dbReference>
<dbReference type="KEGG" id="jcu:105639754"/>
<dbReference type="InterPro" id="IPR004320">
    <property type="entry name" value="BPS1_pln"/>
</dbReference>
<evidence type="ECO:0000256" key="1">
    <source>
        <dbReference type="SAM" id="Coils"/>
    </source>
</evidence>
<dbReference type="Pfam" id="PF03087">
    <property type="entry name" value="BPS1"/>
    <property type="match status" value="1"/>
</dbReference>
<organism evidence="2 3">
    <name type="scientific">Jatropha curcas</name>
    <name type="common">Barbados nut</name>
    <dbReference type="NCBI Taxonomy" id="180498"/>
    <lineage>
        <taxon>Eukaryota</taxon>
        <taxon>Viridiplantae</taxon>
        <taxon>Streptophyta</taxon>
        <taxon>Embryophyta</taxon>
        <taxon>Tracheophyta</taxon>
        <taxon>Spermatophyta</taxon>
        <taxon>Magnoliopsida</taxon>
        <taxon>eudicotyledons</taxon>
        <taxon>Gunneridae</taxon>
        <taxon>Pentapetalae</taxon>
        <taxon>rosids</taxon>
        <taxon>fabids</taxon>
        <taxon>Malpighiales</taxon>
        <taxon>Euphorbiaceae</taxon>
        <taxon>Crotonoideae</taxon>
        <taxon>Jatropheae</taxon>
        <taxon>Jatropha</taxon>
    </lineage>
</organism>
<gene>
    <name evidence="2" type="ORF">JCGZ_12440</name>
</gene>
<dbReference type="PANTHER" id="PTHR33070">
    <property type="entry name" value="OS06G0725500 PROTEIN"/>
    <property type="match status" value="1"/>
</dbReference>
<dbReference type="GO" id="GO:0048364">
    <property type="term" value="P:root development"/>
    <property type="evidence" value="ECO:0007669"/>
    <property type="project" value="InterPro"/>
</dbReference>
<dbReference type="PANTHER" id="PTHR33070:SF115">
    <property type="entry name" value="T23E18.15"/>
    <property type="match status" value="1"/>
</dbReference>
<feature type="coiled-coil region" evidence="1">
    <location>
        <begin position="234"/>
        <end position="264"/>
    </location>
</feature>
<sequence>MASFHLRSNSLPSTSHPLSIRIEEQLHKLKTSYSSSIALKLACLKELYECVGDFLQLHHTQQALSHEHQKQYVEEALNESLGLLDICSATRDFLLQMRECVQGLESSIRRTRGGESCLNEVDAYMVSRKKLTKVICKYLRNLKRNEKNCRKTTLADYSDTVITMLKGAEEISLAVFESILYFTMQSKAKSKPSGWSIVTKLLQPKHVSCKEEVEANEMEMIDAELLLLKSSKDINQVQNVLKGLEAMESSLQEAGEELECVYRKLVKTRVSLLNILNH</sequence>
<keyword evidence="1" id="KW-0175">Coiled coil</keyword>
<evidence type="ECO:0000313" key="3">
    <source>
        <dbReference type="Proteomes" id="UP000027138"/>
    </source>
</evidence>
<dbReference type="OrthoDB" id="1701699at2759"/>
<accession>A0A067KJG4</accession>
<dbReference type="GO" id="GO:0048367">
    <property type="term" value="P:shoot system development"/>
    <property type="evidence" value="ECO:0007669"/>
    <property type="project" value="InterPro"/>
</dbReference>
<evidence type="ECO:0000313" key="2">
    <source>
        <dbReference type="EMBL" id="KDP31979.1"/>
    </source>
</evidence>
<dbReference type="AlphaFoldDB" id="A0A067KJG4"/>
<protein>
    <submittedName>
        <fullName evidence="2">Uncharacterized protein</fullName>
    </submittedName>
</protein>
<keyword evidence="3" id="KW-1185">Reference proteome</keyword>
<dbReference type="EMBL" id="KK914593">
    <property type="protein sequence ID" value="KDP31979.1"/>
    <property type="molecule type" value="Genomic_DNA"/>
</dbReference>
<dbReference type="STRING" id="180498.A0A067KJG4"/>
<proteinExistence type="predicted"/>